<feature type="domain" description="WYL" evidence="2">
    <location>
        <begin position="139"/>
        <end position="204"/>
    </location>
</feature>
<dbReference type="InterPro" id="IPR036390">
    <property type="entry name" value="WH_DNA-bd_sf"/>
</dbReference>
<evidence type="ECO:0000259" key="2">
    <source>
        <dbReference type="Pfam" id="PF13280"/>
    </source>
</evidence>
<organism evidence="3 4">
    <name type="scientific">Paenibacillus turicensis</name>
    <dbReference type="NCBI Taxonomy" id="160487"/>
    <lineage>
        <taxon>Bacteria</taxon>
        <taxon>Bacillati</taxon>
        <taxon>Bacillota</taxon>
        <taxon>Bacilli</taxon>
        <taxon>Bacillales</taxon>
        <taxon>Paenibacillaceae</taxon>
        <taxon>Paenibacillus</taxon>
    </lineage>
</organism>
<dbReference type="PANTHER" id="PTHR34580:SF9">
    <property type="entry name" value="SLL5097 PROTEIN"/>
    <property type="match status" value="1"/>
</dbReference>
<evidence type="ECO:0000313" key="4">
    <source>
        <dbReference type="Proteomes" id="UP001519272"/>
    </source>
</evidence>
<dbReference type="InterPro" id="IPR026881">
    <property type="entry name" value="WYL_dom"/>
</dbReference>
<gene>
    <name evidence="3" type="ORF">J2Z32_003054</name>
</gene>
<keyword evidence="4" id="KW-1185">Reference proteome</keyword>
<dbReference type="PANTHER" id="PTHR34580">
    <property type="match status" value="1"/>
</dbReference>
<protein>
    <submittedName>
        <fullName evidence="3">DNA-binding transcriptional regulator YafY</fullName>
    </submittedName>
</protein>
<feature type="domain" description="Helix-turn-helix type 11" evidence="1">
    <location>
        <begin position="6"/>
        <end position="60"/>
    </location>
</feature>
<dbReference type="GO" id="GO:0003677">
    <property type="term" value="F:DNA binding"/>
    <property type="evidence" value="ECO:0007669"/>
    <property type="project" value="UniProtKB-KW"/>
</dbReference>
<dbReference type="RefSeq" id="WP_210090005.1">
    <property type="nucleotide sequence ID" value="NZ_JAGGKG010000015.1"/>
</dbReference>
<dbReference type="EMBL" id="JAGGKG010000015">
    <property type="protein sequence ID" value="MBP1906404.1"/>
    <property type="molecule type" value="Genomic_DNA"/>
</dbReference>
<dbReference type="InterPro" id="IPR028349">
    <property type="entry name" value="PafC-like"/>
</dbReference>
<dbReference type="InterPro" id="IPR036388">
    <property type="entry name" value="WH-like_DNA-bd_sf"/>
</dbReference>
<keyword evidence="3" id="KW-0238">DNA-binding</keyword>
<name>A0ABS4FVC3_9BACL</name>
<evidence type="ECO:0000259" key="1">
    <source>
        <dbReference type="Pfam" id="PF08279"/>
    </source>
</evidence>
<accession>A0ABS4FVC3</accession>
<dbReference type="Pfam" id="PF08279">
    <property type="entry name" value="HTH_11"/>
    <property type="match status" value="1"/>
</dbReference>
<reference evidence="3 4" key="1">
    <citation type="submission" date="2021-03" db="EMBL/GenBank/DDBJ databases">
        <title>Genomic Encyclopedia of Type Strains, Phase IV (KMG-IV): sequencing the most valuable type-strain genomes for metagenomic binning, comparative biology and taxonomic classification.</title>
        <authorList>
            <person name="Goeker M."/>
        </authorList>
    </citation>
    <scope>NUCLEOTIDE SEQUENCE [LARGE SCALE GENOMIC DNA]</scope>
    <source>
        <strain evidence="3 4">DSM 14349</strain>
    </source>
</reference>
<dbReference type="PIRSF" id="PIRSF016838">
    <property type="entry name" value="PafC"/>
    <property type="match status" value="1"/>
</dbReference>
<dbReference type="Proteomes" id="UP001519272">
    <property type="component" value="Unassembled WGS sequence"/>
</dbReference>
<dbReference type="PROSITE" id="PS52050">
    <property type="entry name" value="WYL"/>
    <property type="match status" value="1"/>
</dbReference>
<evidence type="ECO:0000313" key="3">
    <source>
        <dbReference type="EMBL" id="MBP1906404.1"/>
    </source>
</evidence>
<comment type="caution">
    <text evidence="3">The sequence shown here is derived from an EMBL/GenBank/DDBJ whole genome shotgun (WGS) entry which is preliminary data.</text>
</comment>
<proteinExistence type="predicted"/>
<dbReference type="SUPFAM" id="SSF46785">
    <property type="entry name" value="Winged helix' DNA-binding domain"/>
    <property type="match status" value="1"/>
</dbReference>
<dbReference type="Gene3D" id="1.10.10.10">
    <property type="entry name" value="Winged helix-like DNA-binding domain superfamily/Winged helix DNA-binding domain"/>
    <property type="match status" value="1"/>
</dbReference>
<dbReference type="InterPro" id="IPR051534">
    <property type="entry name" value="CBASS_pafABC_assoc_protein"/>
</dbReference>
<dbReference type="InterPro" id="IPR013196">
    <property type="entry name" value="HTH_11"/>
</dbReference>
<sequence>MSKSTRLLDILIFISAKKKFTAQEIADEFNISTRTVHRYILDLADMGLPVYGEQGRHGGYTVITNTLLAPILFTEDEAVAIFFAFQSLQHYYSLPFSAEVSSVSNKLLSSLHPGAKNKVERLRHHLTFWNPPRMIDTPLLKEIVEICISGKNLRMKYASKVGARDKYIHPIGVYAHDGLWYLPAHDLDKDKLLLYRVDRILSIEDTEETESQFITLEEWFHTYDIKKPIQLHLILTAEGVRQCKSISYFEKFIHINKDGNGYIDTIIDEGELSFITPILYRLGLHAKVVEPQQLIDHMMEKANEIMGIYTK</sequence>
<dbReference type="Pfam" id="PF13280">
    <property type="entry name" value="WYL"/>
    <property type="match status" value="1"/>
</dbReference>